<evidence type="ECO:0000256" key="6">
    <source>
        <dbReference type="ARBA" id="ARBA00023004"/>
    </source>
</evidence>
<keyword evidence="6" id="KW-0408">Iron</keyword>
<feature type="domain" description="TauD/TfdA-like" evidence="7">
    <location>
        <begin position="10"/>
        <end position="275"/>
    </location>
</feature>
<dbReference type="RefSeq" id="WP_213655513.1">
    <property type="nucleotide sequence ID" value="NZ_BOSL01000010.1"/>
</dbReference>
<dbReference type="InterPro" id="IPR042098">
    <property type="entry name" value="TauD-like_sf"/>
</dbReference>
<evidence type="ECO:0000313" key="8">
    <source>
        <dbReference type="EMBL" id="GIP54138.1"/>
    </source>
</evidence>
<keyword evidence="3" id="KW-0479">Metal-binding</keyword>
<dbReference type="SUPFAM" id="SSF51197">
    <property type="entry name" value="Clavaminate synthase-like"/>
    <property type="match status" value="1"/>
</dbReference>
<reference evidence="8 9" key="1">
    <citation type="submission" date="2021-03" db="EMBL/GenBank/DDBJ databases">
        <title>Antimicrobial resistance genes in bacteria isolated from Japanese honey, and their potential for conferring macrolide and lincosamide resistance in the American foulbrood pathogen Paenibacillus larvae.</title>
        <authorList>
            <person name="Okamoto M."/>
            <person name="Kumagai M."/>
            <person name="Kanamori H."/>
            <person name="Takamatsu D."/>
        </authorList>
    </citation>
    <scope>NUCLEOTIDE SEQUENCE [LARGE SCALE GENOMIC DNA]</scope>
    <source>
        <strain evidence="8 9">J42TS3</strain>
    </source>
</reference>
<evidence type="ECO:0000256" key="1">
    <source>
        <dbReference type="ARBA" id="ARBA00001954"/>
    </source>
</evidence>
<dbReference type="Gene3D" id="3.60.130.10">
    <property type="entry name" value="Clavaminate synthase-like"/>
    <property type="match status" value="1"/>
</dbReference>
<comment type="similarity">
    <text evidence="2">Belongs to the TfdA dioxygenase family.</text>
</comment>
<sequence>MTTQQQLKVVPVAGRIGAEIQGVLLGKDLAPEVFNEIKQALLKYKVVFFKGQTHLDDAEQEAFAGLLGELYAHPTVPVRDNTSSILELDSHSGARANQWHTDVTFVPEIPKYSVLRGVKIPSVGGDTVWANTNTAYEDLPEGLRILADEAWGIHSNEFDYAKLTVYKGASNEELAKKFGNAFAATVYKTKHPVVHVHAETGKRHLLLGNFAQKLVGYSSSESESLISTLQSYVTRLENTVRWQWSEGDVVIWDNLATQHYAVDDYTEQRIVRRVTVGKNVPKNLHGESSELFYKN</sequence>
<name>A0ABQ4MDS2_9BACL</name>
<evidence type="ECO:0000256" key="5">
    <source>
        <dbReference type="ARBA" id="ARBA00023002"/>
    </source>
</evidence>
<protein>
    <recommendedName>
        <fullName evidence="7">TauD/TfdA-like domain-containing protein</fullName>
    </recommendedName>
</protein>
<dbReference type="Pfam" id="PF02668">
    <property type="entry name" value="TauD"/>
    <property type="match status" value="1"/>
</dbReference>
<evidence type="ECO:0000259" key="7">
    <source>
        <dbReference type="Pfam" id="PF02668"/>
    </source>
</evidence>
<dbReference type="InterPro" id="IPR003819">
    <property type="entry name" value="TauD/TfdA-like"/>
</dbReference>
<dbReference type="Proteomes" id="UP000679992">
    <property type="component" value="Unassembled WGS sequence"/>
</dbReference>
<dbReference type="EMBL" id="BOSL01000010">
    <property type="protein sequence ID" value="GIP54138.1"/>
    <property type="molecule type" value="Genomic_DNA"/>
</dbReference>
<dbReference type="PANTHER" id="PTHR30468">
    <property type="entry name" value="ALPHA-KETOGLUTARATE-DEPENDENT SULFONATE DIOXYGENASE"/>
    <property type="match status" value="1"/>
</dbReference>
<evidence type="ECO:0000256" key="2">
    <source>
        <dbReference type="ARBA" id="ARBA00005896"/>
    </source>
</evidence>
<dbReference type="PANTHER" id="PTHR30468:SF5">
    <property type="entry name" value="ALPHA-KETOGLUTARATE-DEPENDENT SULFATE ESTER DIOXYGENASE"/>
    <property type="match status" value="1"/>
</dbReference>
<evidence type="ECO:0000313" key="9">
    <source>
        <dbReference type="Proteomes" id="UP000679992"/>
    </source>
</evidence>
<keyword evidence="9" id="KW-1185">Reference proteome</keyword>
<gene>
    <name evidence="8" type="ORF">J42TS3_31730</name>
</gene>
<keyword evidence="4" id="KW-0223">Dioxygenase</keyword>
<comment type="caution">
    <text evidence="8">The sequence shown here is derived from an EMBL/GenBank/DDBJ whole genome shotgun (WGS) entry which is preliminary data.</text>
</comment>
<organism evidence="8 9">
    <name type="scientific">Paenibacillus vini</name>
    <dbReference type="NCBI Taxonomy" id="1476024"/>
    <lineage>
        <taxon>Bacteria</taxon>
        <taxon>Bacillati</taxon>
        <taxon>Bacillota</taxon>
        <taxon>Bacilli</taxon>
        <taxon>Bacillales</taxon>
        <taxon>Paenibacillaceae</taxon>
        <taxon>Paenibacillus</taxon>
    </lineage>
</organism>
<accession>A0ABQ4MDS2</accession>
<evidence type="ECO:0000256" key="3">
    <source>
        <dbReference type="ARBA" id="ARBA00022723"/>
    </source>
</evidence>
<comment type="cofactor">
    <cofactor evidence="1">
        <name>Fe(2+)</name>
        <dbReference type="ChEBI" id="CHEBI:29033"/>
    </cofactor>
</comment>
<evidence type="ECO:0000256" key="4">
    <source>
        <dbReference type="ARBA" id="ARBA00022964"/>
    </source>
</evidence>
<dbReference type="InterPro" id="IPR051323">
    <property type="entry name" value="AtsK-like"/>
</dbReference>
<keyword evidence="5" id="KW-0560">Oxidoreductase</keyword>
<proteinExistence type="inferred from homology"/>